<dbReference type="OrthoDB" id="517324at2"/>
<dbReference type="EMBL" id="RSCL01000003">
    <property type="protein sequence ID" value="RUT08455.1"/>
    <property type="molecule type" value="Genomic_DNA"/>
</dbReference>
<protein>
    <submittedName>
        <fullName evidence="2">Uncharacterized protein</fullName>
    </submittedName>
</protein>
<reference evidence="2" key="2">
    <citation type="journal article" date="2019" name="Genome Biol. Evol.">
        <title>Day and night: Metabolic profiles and evolutionary relationships of six axenic non-marine cyanobacteria.</title>
        <authorList>
            <person name="Will S.E."/>
            <person name="Henke P."/>
            <person name="Boedeker C."/>
            <person name="Huang S."/>
            <person name="Brinkmann H."/>
            <person name="Rohde M."/>
            <person name="Jarek M."/>
            <person name="Friedl T."/>
            <person name="Seufert S."/>
            <person name="Schumacher M."/>
            <person name="Overmann J."/>
            <person name="Neumann-Schaal M."/>
            <person name="Petersen J."/>
        </authorList>
    </citation>
    <scope>NUCLEOTIDE SEQUENCE [LARGE SCALE GENOMIC DNA]</scope>
    <source>
        <strain evidence="2">PCC 7102</strain>
    </source>
</reference>
<proteinExistence type="predicted"/>
<organism evidence="2 3">
    <name type="scientific">Dulcicalothrix desertica PCC 7102</name>
    <dbReference type="NCBI Taxonomy" id="232991"/>
    <lineage>
        <taxon>Bacteria</taxon>
        <taxon>Bacillati</taxon>
        <taxon>Cyanobacteriota</taxon>
        <taxon>Cyanophyceae</taxon>
        <taxon>Nostocales</taxon>
        <taxon>Calotrichaceae</taxon>
        <taxon>Dulcicalothrix</taxon>
    </lineage>
</organism>
<sequence>MSSEIYQPTSKQLERWAKRDELDKYAFAGIMSESEQEHHVKKFLDKNYYHHHLAQVRDNKQKLLKDLEYLEQREQLLIEQINKQEQSSQK</sequence>
<comment type="caution">
    <text evidence="2">The sequence shown here is derived from an EMBL/GenBank/DDBJ whole genome shotgun (WGS) entry which is preliminary data.</text>
</comment>
<dbReference type="RefSeq" id="WP_127080257.1">
    <property type="nucleotide sequence ID" value="NZ_RSCL01000003.1"/>
</dbReference>
<feature type="coiled-coil region" evidence="1">
    <location>
        <begin position="53"/>
        <end position="87"/>
    </location>
</feature>
<keyword evidence="3" id="KW-1185">Reference proteome</keyword>
<evidence type="ECO:0000313" key="3">
    <source>
        <dbReference type="Proteomes" id="UP000271624"/>
    </source>
</evidence>
<reference evidence="2" key="1">
    <citation type="submission" date="2018-12" db="EMBL/GenBank/DDBJ databases">
        <authorList>
            <person name="Will S."/>
            <person name="Neumann-Schaal M."/>
            <person name="Henke P."/>
        </authorList>
    </citation>
    <scope>NUCLEOTIDE SEQUENCE</scope>
    <source>
        <strain evidence="2">PCC 7102</strain>
    </source>
</reference>
<accession>A0A3S1AQ94</accession>
<evidence type="ECO:0000256" key="1">
    <source>
        <dbReference type="SAM" id="Coils"/>
    </source>
</evidence>
<keyword evidence="1" id="KW-0175">Coiled coil</keyword>
<dbReference type="Proteomes" id="UP000271624">
    <property type="component" value="Unassembled WGS sequence"/>
</dbReference>
<dbReference type="AlphaFoldDB" id="A0A3S1AQ94"/>
<name>A0A3S1AQ94_9CYAN</name>
<gene>
    <name evidence="2" type="ORF">DSM106972_016230</name>
</gene>
<evidence type="ECO:0000313" key="2">
    <source>
        <dbReference type="EMBL" id="RUT08455.1"/>
    </source>
</evidence>